<evidence type="ECO:0000313" key="1">
    <source>
        <dbReference type="EMBL" id="KAF1722201.1"/>
    </source>
</evidence>
<evidence type="ECO:0008006" key="3">
    <source>
        <dbReference type="Google" id="ProtNLM"/>
    </source>
</evidence>
<comment type="caution">
    <text evidence="1">The sequence shown here is derived from an EMBL/GenBank/DDBJ whole genome shotgun (WGS) entry which is preliminary data.</text>
</comment>
<sequence length="130" mass="14305">MMPATSPYAIGQRWRCRGRHATETPVLTINRIDAHPLGGEILHVSVTHARIRHPSLREGFLTTFAHLPVIGQVLERSGAELVGAATPDPAYLDGYHQWKQAFDAGQAGSYGIPLAEILDLIETMLARRND</sequence>
<accession>A0ABQ6ZCY6</accession>
<gene>
    <name evidence="1" type="ORF">CSC78_17435</name>
</gene>
<organism evidence="1 2">
    <name type="scientific">Pseudoxanthomonas japonensis</name>
    <dbReference type="NCBI Taxonomy" id="69284"/>
    <lineage>
        <taxon>Bacteria</taxon>
        <taxon>Pseudomonadati</taxon>
        <taxon>Pseudomonadota</taxon>
        <taxon>Gammaproteobacteria</taxon>
        <taxon>Lysobacterales</taxon>
        <taxon>Lysobacteraceae</taxon>
        <taxon>Pseudoxanthomonas</taxon>
    </lineage>
</organism>
<dbReference type="EMBL" id="PDWW01000034">
    <property type="protein sequence ID" value="KAF1722201.1"/>
    <property type="molecule type" value="Genomic_DNA"/>
</dbReference>
<proteinExistence type="predicted"/>
<evidence type="ECO:0000313" key="2">
    <source>
        <dbReference type="Proteomes" id="UP000781710"/>
    </source>
</evidence>
<name>A0ABQ6ZCY6_9GAMM</name>
<reference evidence="1 2" key="1">
    <citation type="submission" date="2017-10" db="EMBL/GenBank/DDBJ databases">
        <title>Whole genome sequencing of members of genus Pseudoxanthomonas.</title>
        <authorList>
            <person name="Kumar S."/>
            <person name="Bansal K."/>
            <person name="Kaur A."/>
            <person name="Patil P."/>
            <person name="Sharma S."/>
            <person name="Patil P.B."/>
        </authorList>
    </citation>
    <scope>NUCLEOTIDE SEQUENCE [LARGE SCALE GENOMIC DNA]</scope>
    <source>
        <strain evidence="1 2">DSM 17109</strain>
    </source>
</reference>
<protein>
    <recommendedName>
        <fullName evidence="3">ASCH domain-containing protein</fullName>
    </recommendedName>
</protein>
<dbReference type="Proteomes" id="UP000781710">
    <property type="component" value="Unassembled WGS sequence"/>
</dbReference>
<keyword evidence="2" id="KW-1185">Reference proteome</keyword>